<dbReference type="AlphaFoldDB" id="A0A1E1K721"/>
<evidence type="ECO:0000313" key="2">
    <source>
        <dbReference type="Proteomes" id="UP000178129"/>
    </source>
</evidence>
<protein>
    <submittedName>
        <fullName evidence="1">Uncharacterized protein</fullName>
    </submittedName>
</protein>
<dbReference type="InParanoid" id="A0A1E1K721"/>
<name>A0A1E1K721_9HELO</name>
<dbReference type="EMBL" id="FJUW01000007">
    <property type="protein sequence ID" value="CZS93883.1"/>
    <property type="molecule type" value="Genomic_DNA"/>
</dbReference>
<evidence type="ECO:0000313" key="1">
    <source>
        <dbReference type="EMBL" id="CZS93883.1"/>
    </source>
</evidence>
<sequence>MVMENHDPTPLISTSSTPEAHSSVVIEHSTFIGLDLPIREFTLRNCARHNVQVKISCLEDCEVTGSLTILTECSIYGSTLRDVKLIGCSVFEKIRVRNSKLTIFSARYSKLIKCNINLSVIKGCNIQDGIINKCGAENSELLGATRQIMLCPLSTLFKFGIFQAFLNRCNFDHGSRLVEIWTTAPYRRQIYSLIRALRGDEKLYHELLEVQKNLVEFKIGRFRGRKLVYLPDHAVNTVKKLVINHIHFGVAPNIIISDPKPVQIRMKSAESGNGIESIRRVSQWTVNAKNLRRISVQFQWWVEFINLNDMVQMVNKGFGMQGLLERVSTGYKLVWSWEASESSVLEWSETSSPRYMLGYMSSAH</sequence>
<proteinExistence type="predicted"/>
<comment type="caution">
    <text evidence="1">The sequence shown here is derived from an EMBL/GenBank/DDBJ whole genome shotgun (WGS) entry which is preliminary data.</text>
</comment>
<accession>A0A1E1K721</accession>
<dbReference type="SUPFAM" id="SSF141571">
    <property type="entry name" value="Pentapeptide repeat-like"/>
    <property type="match status" value="1"/>
</dbReference>
<gene>
    <name evidence="1" type="ORF">RCO7_08052</name>
</gene>
<reference evidence="2" key="1">
    <citation type="submission" date="2016-03" db="EMBL/GenBank/DDBJ databases">
        <authorList>
            <person name="Ploux O."/>
        </authorList>
    </citation>
    <scope>NUCLEOTIDE SEQUENCE [LARGE SCALE GENOMIC DNA]</scope>
    <source>
        <strain evidence="2">UK7</strain>
    </source>
</reference>
<keyword evidence="2" id="KW-1185">Reference proteome</keyword>
<organism evidence="1 2">
    <name type="scientific">Rhynchosporium graminicola</name>
    <dbReference type="NCBI Taxonomy" id="2792576"/>
    <lineage>
        <taxon>Eukaryota</taxon>
        <taxon>Fungi</taxon>
        <taxon>Dikarya</taxon>
        <taxon>Ascomycota</taxon>
        <taxon>Pezizomycotina</taxon>
        <taxon>Leotiomycetes</taxon>
        <taxon>Helotiales</taxon>
        <taxon>Ploettnerulaceae</taxon>
        <taxon>Rhynchosporium</taxon>
    </lineage>
</organism>
<dbReference type="Proteomes" id="UP000178129">
    <property type="component" value="Unassembled WGS sequence"/>
</dbReference>